<reference evidence="2 3" key="1">
    <citation type="submission" date="2020-01" db="EMBL/GenBank/DDBJ databases">
        <title>Identification and distribution of gene clusters putatively required for synthesis of sphingolipid metabolism inhibitors in phylogenetically diverse species of the filamentous fungus Fusarium.</title>
        <authorList>
            <person name="Kim H.-S."/>
            <person name="Busman M."/>
            <person name="Brown D.W."/>
            <person name="Divon H."/>
            <person name="Uhlig S."/>
            <person name="Proctor R.H."/>
        </authorList>
    </citation>
    <scope>NUCLEOTIDE SEQUENCE [LARGE SCALE GENOMIC DNA]</scope>
    <source>
        <strain evidence="2 3">NRRL 13308</strain>
    </source>
</reference>
<keyword evidence="3" id="KW-1185">Reference proteome</keyword>
<name>A0A8H4JG58_9HYPO</name>
<dbReference type="AlphaFoldDB" id="A0A8H4JG58"/>
<sequence length="79" mass="9821">MRSASESQYRKEFKRYLYFWFRSDPVWENRLPTGLSRMEDSNEDKEDEVREEEEDSEDEDESDYEDVRETREKEEKINP</sequence>
<proteinExistence type="predicted"/>
<organism evidence="2 3">
    <name type="scientific">Fusarium acutatum</name>
    <dbReference type="NCBI Taxonomy" id="78861"/>
    <lineage>
        <taxon>Eukaryota</taxon>
        <taxon>Fungi</taxon>
        <taxon>Dikarya</taxon>
        <taxon>Ascomycota</taxon>
        <taxon>Pezizomycotina</taxon>
        <taxon>Sordariomycetes</taxon>
        <taxon>Hypocreomycetidae</taxon>
        <taxon>Hypocreales</taxon>
        <taxon>Nectriaceae</taxon>
        <taxon>Fusarium</taxon>
        <taxon>Fusarium fujikuroi species complex</taxon>
    </lineage>
</organism>
<evidence type="ECO:0000313" key="2">
    <source>
        <dbReference type="EMBL" id="KAF4426059.1"/>
    </source>
</evidence>
<dbReference type="OrthoDB" id="5098412at2759"/>
<dbReference type="Proteomes" id="UP000536711">
    <property type="component" value="Unassembled WGS sequence"/>
</dbReference>
<dbReference type="EMBL" id="JAADJF010000298">
    <property type="protein sequence ID" value="KAF4426059.1"/>
    <property type="molecule type" value="Genomic_DNA"/>
</dbReference>
<gene>
    <name evidence="2" type="ORF">FACUT_9958</name>
</gene>
<comment type="caution">
    <text evidence="2">The sequence shown here is derived from an EMBL/GenBank/DDBJ whole genome shotgun (WGS) entry which is preliminary data.</text>
</comment>
<feature type="region of interest" description="Disordered" evidence="1">
    <location>
        <begin position="30"/>
        <end position="79"/>
    </location>
</feature>
<evidence type="ECO:0000256" key="1">
    <source>
        <dbReference type="SAM" id="MobiDB-lite"/>
    </source>
</evidence>
<protein>
    <submittedName>
        <fullName evidence="2">Uncharacterized protein</fullName>
    </submittedName>
</protein>
<accession>A0A8H4JG58</accession>
<evidence type="ECO:0000313" key="3">
    <source>
        <dbReference type="Proteomes" id="UP000536711"/>
    </source>
</evidence>
<feature type="compositionally biased region" description="Basic and acidic residues" evidence="1">
    <location>
        <begin position="65"/>
        <end position="79"/>
    </location>
</feature>
<feature type="compositionally biased region" description="Acidic residues" evidence="1">
    <location>
        <begin position="41"/>
        <end position="64"/>
    </location>
</feature>